<accession>A0A917PWA8</accession>
<proteinExistence type="predicted"/>
<dbReference type="RefSeq" id="WP_188632623.1">
    <property type="nucleotide sequence ID" value="NZ_BMNQ01000019.1"/>
</dbReference>
<reference evidence="1" key="2">
    <citation type="submission" date="2020-09" db="EMBL/GenBank/DDBJ databases">
        <authorList>
            <person name="Sun Q."/>
            <person name="Ohkuma M."/>
        </authorList>
    </citation>
    <scope>NUCLEOTIDE SEQUENCE</scope>
    <source>
        <strain evidence="1">JCM 12580</strain>
    </source>
</reference>
<dbReference type="InterPro" id="IPR050072">
    <property type="entry name" value="Peptidase_M20A"/>
</dbReference>
<dbReference type="Gene3D" id="3.40.630.10">
    <property type="entry name" value="Zn peptidases"/>
    <property type="match status" value="1"/>
</dbReference>
<dbReference type="PIRSF" id="PIRSF010386">
    <property type="entry name" value="RocB"/>
    <property type="match status" value="1"/>
</dbReference>
<dbReference type="Pfam" id="PF01546">
    <property type="entry name" value="Peptidase_M20"/>
    <property type="match status" value="1"/>
</dbReference>
<dbReference type="InterPro" id="IPR002933">
    <property type="entry name" value="Peptidase_M20"/>
</dbReference>
<dbReference type="SUPFAM" id="SSF53187">
    <property type="entry name" value="Zn-dependent exopeptidases"/>
    <property type="match status" value="1"/>
</dbReference>
<name>A0A917PWA8_9BACI</name>
<evidence type="ECO:0000313" key="2">
    <source>
        <dbReference type="Proteomes" id="UP000658382"/>
    </source>
</evidence>
<dbReference type="PANTHER" id="PTHR43808:SF27">
    <property type="entry name" value="PROTEIN ROCB"/>
    <property type="match status" value="1"/>
</dbReference>
<dbReference type="EMBL" id="BMNQ01000019">
    <property type="protein sequence ID" value="GGJ94654.1"/>
    <property type="molecule type" value="Genomic_DNA"/>
</dbReference>
<sequence>MKKHMHSLPEPERIEALTRGLVQQASVNGTTGEVDIIGNIRHILAEFPYFQEHPDHLWLQTLPDDPLGRQNVFAFVAGNADAANTVLYHAHIDTVGVDDYGRIKDKAFSPDALNNFFSTYDAAPRVQAEAQSGDWLFGRGALDMKSGAAVHISNVLHFSENREELEGNLLLVINGDEESEHHGMTGALHELKRLQDEKNLDYVAAINNDFITPMFDGDETKYIYTGTAGKLLPAFHIYGREVHVGDTLAGIDPNFIAAKLTERLHNNYRLTEHVPGELILPPSCLYQRDTKPFYNVQTAPGSHLYFNYFLYEATPADVMTQLVQETQQACREAETYLKDQFEAFLDTTGLPQRDLSWNIDVTTYDAYVEELHERGIDTRSVIEQAIADNPDADTRTLSFRITGALQELDPDKRARVILFFAPPFLPHNYLKDSDPGHRQIKAALEAVLHQHEAKTGESFAVKKFFPYLADGSFLSLHETKSELNALLQNMPEWERLYPVPFETIQSLDIPSINMGVYGHDGHKWTERVYKPYSFGVLPGLIRDTTRQLLNGHITA</sequence>
<comment type="caution">
    <text evidence="1">The sequence shown here is derived from an EMBL/GenBank/DDBJ whole genome shotgun (WGS) entry which is preliminary data.</text>
</comment>
<dbReference type="InterPro" id="IPR012166">
    <property type="entry name" value="Uncharacterised_RocB"/>
</dbReference>
<dbReference type="AlphaFoldDB" id="A0A917PWA8"/>
<gene>
    <name evidence="1" type="primary">rocB</name>
    <name evidence="1" type="ORF">GCM10007063_16460</name>
</gene>
<organism evidence="1 2">
    <name type="scientific">Lentibacillus kapialis</name>
    <dbReference type="NCBI Taxonomy" id="340214"/>
    <lineage>
        <taxon>Bacteria</taxon>
        <taxon>Bacillati</taxon>
        <taxon>Bacillota</taxon>
        <taxon>Bacilli</taxon>
        <taxon>Bacillales</taxon>
        <taxon>Bacillaceae</taxon>
        <taxon>Lentibacillus</taxon>
    </lineage>
</organism>
<evidence type="ECO:0000313" key="1">
    <source>
        <dbReference type="EMBL" id="GGJ94654.1"/>
    </source>
</evidence>
<reference evidence="1" key="1">
    <citation type="journal article" date="2014" name="Int. J. Syst. Evol. Microbiol.">
        <title>Complete genome sequence of Corynebacterium casei LMG S-19264T (=DSM 44701T), isolated from a smear-ripened cheese.</title>
        <authorList>
            <consortium name="US DOE Joint Genome Institute (JGI-PGF)"/>
            <person name="Walter F."/>
            <person name="Albersmeier A."/>
            <person name="Kalinowski J."/>
            <person name="Ruckert C."/>
        </authorList>
    </citation>
    <scope>NUCLEOTIDE SEQUENCE</scope>
    <source>
        <strain evidence="1">JCM 12580</strain>
    </source>
</reference>
<keyword evidence="2" id="KW-1185">Reference proteome</keyword>
<protein>
    <submittedName>
        <fullName evidence="1">Protein RocB</fullName>
    </submittedName>
</protein>
<dbReference type="PANTHER" id="PTHR43808">
    <property type="entry name" value="ACETYLORNITHINE DEACETYLASE"/>
    <property type="match status" value="1"/>
</dbReference>
<dbReference type="Proteomes" id="UP000658382">
    <property type="component" value="Unassembled WGS sequence"/>
</dbReference>
<dbReference type="GO" id="GO:0016787">
    <property type="term" value="F:hydrolase activity"/>
    <property type="evidence" value="ECO:0007669"/>
    <property type="project" value="InterPro"/>
</dbReference>